<protein>
    <recommendedName>
        <fullName evidence="4">VanZ-like domain-containing protein</fullName>
    </recommendedName>
</protein>
<sequence>MKEQKGCWIALGLLYAVAFSVLLVVAYTGNLPPQLAIIPNYDKPGHLIIYGIATYLGHRVLRWQRIGRFRLPLWVIAFGSFTLVEEGLQAFSPNRSFDGLDLVMSFLGVGLGYWLAERHLSRLR</sequence>
<keyword evidence="3" id="KW-1185">Reference proteome</keyword>
<organism evidence="2 3">
    <name type="scientific">Acaryochloris thomasi RCC1774</name>
    <dbReference type="NCBI Taxonomy" id="1764569"/>
    <lineage>
        <taxon>Bacteria</taxon>
        <taxon>Bacillati</taxon>
        <taxon>Cyanobacteriota</taxon>
        <taxon>Cyanophyceae</taxon>
        <taxon>Acaryochloridales</taxon>
        <taxon>Acaryochloridaceae</taxon>
        <taxon>Acaryochloris</taxon>
        <taxon>Acaryochloris thomasi</taxon>
    </lineage>
</organism>
<feature type="transmembrane region" description="Helical" evidence="1">
    <location>
        <begin position="44"/>
        <end position="61"/>
    </location>
</feature>
<accession>A0A2W1JZY9</accession>
<dbReference type="PANTHER" id="PTHR28008:SF1">
    <property type="entry name" value="DOMAIN PROTEIN, PUTATIVE (AFU_ORTHOLOGUE AFUA_3G10980)-RELATED"/>
    <property type="match status" value="1"/>
</dbReference>
<evidence type="ECO:0000313" key="2">
    <source>
        <dbReference type="EMBL" id="PZD73991.1"/>
    </source>
</evidence>
<feature type="transmembrane region" description="Helical" evidence="1">
    <location>
        <begin position="7"/>
        <end position="29"/>
    </location>
</feature>
<dbReference type="EMBL" id="PQWO01000004">
    <property type="protein sequence ID" value="PZD73991.1"/>
    <property type="molecule type" value="Genomic_DNA"/>
</dbReference>
<dbReference type="RefSeq" id="WP_110985589.1">
    <property type="nucleotide sequence ID" value="NZ_CAWNWM010000004.1"/>
</dbReference>
<keyword evidence="1" id="KW-0812">Transmembrane</keyword>
<feature type="transmembrane region" description="Helical" evidence="1">
    <location>
        <begin position="97"/>
        <end position="116"/>
    </location>
</feature>
<dbReference type="AlphaFoldDB" id="A0A2W1JZY9"/>
<gene>
    <name evidence="2" type="ORF">C1752_01617</name>
</gene>
<comment type="caution">
    <text evidence="2">The sequence shown here is derived from an EMBL/GenBank/DDBJ whole genome shotgun (WGS) entry which is preliminary data.</text>
</comment>
<keyword evidence="1" id="KW-0472">Membrane</keyword>
<evidence type="ECO:0008006" key="4">
    <source>
        <dbReference type="Google" id="ProtNLM"/>
    </source>
</evidence>
<dbReference type="Proteomes" id="UP000248857">
    <property type="component" value="Unassembled WGS sequence"/>
</dbReference>
<feature type="transmembrane region" description="Helical" evidence="1">
    <location>
        <begin position="73"/>
        <end position="91"/>
    </location>
</feature>
<proteinExistence type="predicted"/>
<dbReference type="PANTHER" id="PTHR28008">
    <property type="entry name" value="DOMAIN PROTEIN, PUTATIVE (AFU_ORTHOLOGUE AFUA_3G10980)-RELATED"/>
    <property type="match status" value="1"/>
</dbReference>
<name>A0A2W1JZY9_9CYAN</name>
<reference evidence="2 3" key="1">
    <citation type="journal article" date="2018" name="Sci. Rep.">
        <title>A novel species of the marine cyanobacterium Acaryochloris with a unique pigment content and lifestyle.</title>
        <authorList>
            <person name="Partensky F."/>
            <person name="Six C."/>
            <person name="Ratin M."/>
            <person name="Garczarek L."/>
            <person name="Vaulot D."/>
            <person name="Probert I."/>
            <person name="Calteau A."/>
            <person name="Gourvil P."/>
            <person name="Marie D."/>
            <person name="Grebert T."/>
            <person name="Bouchier C."/>
            <person name="Le Panse S."/>
            <person name="Gachenot M."/>
            <person name="Rodriguez F."/>
            <person name="Garrido J.L."/>
        </authorList>
    </citation>
    <scope>NUCLEOTIDE SEQUENCE [LARGE SCALE GENOMIC DNA]</scope>
    <source>
        <strain evidence="2 3">RCC1774</strain>
    </source>
</reference>
<keyword evidence="1" id="KW-1133">Transmembrane helix</keyword>
<dbReference type="OrthoDB" id="532191at2"/>
<evidence type="ECO:0000256" key="1">
    <source>
        <dbReference type="SAM" id="Phobius"/>
    </source>
</evidence>
<evidence type="ECO:0000313" key="3">
    <source>
        <dbReference type="Proteomes" id="UP000248857"/>
    </source>
</evidence>